<dbReference type="InterPro" id="IPR002762">
    <property type="entry name" value="CbiX-like"/>
</dbReference>
<keyword evidence="4" id="KW-1185">Reference proteome</keyword>
<sequence length="228" mass="23370">MPDPVLIACSHGTRSASGQEVIEQFRDDLARARPGLRVAEAYVDVQEPSIADVVDGLVSRGTPSVVVPLLLSTGFHVKNDIGRAVAGTGGLARAAGPLGPDPVLVEVLQHRLAESGAGDDDAIVLAATGSSDPEAARAVERMAATLSSARGGVAVVPAYAAAGNPDVAEAVATLRQDHEHVTVAGYLLAPGYFGSKLHRAGADRVTAPLAPHDALVELALRRFDEALG</sequence>
<evidence type="ECO:0000256" key="2">
    <source>
        <dbReference type="ARBA" id="ARBA00023239"/>
    </source>
</evidence>
<name>A0ABT9NWK3_9ACTN</name>
<proteinExistence type="predicted"/>
<dbReference type="Gene3D" id="3.40.50.1400">
    <property type="match status" value="2"/>
</dbReference>
<dbReference type="PANTHER" id="PTHR33542">
    <property type="entry name" value="SIROHYDROCHLORIN FERROCHELATASE, CHLOROPLASTIC"/>
    <property type="match status" value="1"/>
</dbReference>
<dbReference type="Pfam" id="PF01903">
    <property type="entry name" value="CbiX"/>
    <property type="match status" value="2"/>
</dbReference>
<accession>A0ABT9NWK3</accession>
<dbReference type="SUPFAM" id="SSF53800">
    <property type="entry name" value="Chelatase"/>
    <property type="match status" value="1"/>
</dbReference>
<evidence type="ECO:0000313" key="3">
    <source>
        <dbReference type="EMBL" id="MDP9824802.1"/>
    </source>
</evidence>
<gene>
    <name evidence="3" type="ORF">J2S57_000551</name>
</gene>
<organism evidence="3 4">
    <name type="scientific">Kineosporia succinea</name>
    <dbReference type="NCBI Taxonomy" id="84632"/>
    <lineage>
        <taxon>Bacteria</taxon>
        <taxon>Bacillati</taxon>
        <taxon>Actinomycetota</taxon>
        <taxon>Actinomycetes</taxon>
        <taxon>Kineosporiales</taxon>
        <taxon>Kineosporiaceae</taxon>
        <taxon>Kineosporia</taxon>
    </lineage>
</organism>
<dbReference type="CDD" id="cd03416">
    <property type="entry name" value="CbiX_SirB_N"/>
    <property type="match status" value="1"/>
</dbReference>
<dbReference type="PANTHER" id="PTHR33542:SF5">
    <property type="entry name" value="FERROCHELATASE CHE1"/>
    <property type="match status" value="1"/>
</dbReference>
<evidence type="ECO:0000256" key="1">
    <source>
        <dbReference type="ARBA" id="ARBA00022723"/>
    </source>
</evidence>
<dbReference type="InterPro" id="IPR050963">
    <property type="entry name" value="Sirohydro_Cobaltochel/CbiX"/>
</dbReference>
<evidence type="ECO:0000313" key="4">
    <source>
        <dbReference type="Proteomes" id="UP001235712"/>
    </source>
</evidence>
<dbReference type="EMBL" id="JAUSQZ010000001">
    <property type="protein sequence ID" value="MDP9824802.1"/>
    <property type="molecule type" value="Genomic_DNA"/>
</dbReference>
<reference evidence="3 4" key="1">
    <citation type="submission" date="2023-07" db="EMBL/GenBank/DDBJ databases">
        <title>Sequencing the genomes of 1000 actinobacteria strains.</title>
        <authorList>
            <person name="Klenk H.-P."/>
        </authorList>
    </citation>
    <scope>NUCLEOTIDE SEQUENCE [LARGE SCALE GENOMIC DNA]</scope>
    <source>
        <strain evidence="3 4">DSM 44388</strain>
    </source>
</reference>
<dbReference type="RefSeq" id="WP_307237925.1">
    <property type="nucleotide sequence ID" value="NZ_JAUSQZ010000001.1"/>
</dbReference>
<keyword evidence="2" id="KW-0456">Lyase</keyword>
<comment type="caution">
    <text evidence="3">The sequence shown here is derived from an EMBL/GenBank/DDBJ whole genome shotgun (WGS) entry which is preliminary data.</text>
</comment>
<protein>
    <submittedName>
        <fullName evidence="3">Sirohydrochlorin ferrochelatase</fullName>
    </submittedName>
</protein>
<dbReference type="Proteomes" id="UP001235712">
    <property type="component" value="Unassembled WGS sequence"/>
</dbReference>
<keyword evidence="1" id="KW-0479">Metal-binding</keyword>